<dbReference type="InterPro" id="IPR000073">
    <property type="entry name" value="AB_hydrolase_1"/>
</dbReference>
<dbReference type="GeneID" id="30036244"/>
<dbReference type="EMBL" id="CP014500">
    <property type="protein sequence ID" value="ANB11339.1"/>
    <property type="molecule type" value="Genomic_DNA"/>
</dbReference>
<proteinExistence type="predicted"/>
<evidence type="ECO:0000313" key="3">
    <source>
        <dbReference type="Proteomes" id="UP000189580"/>
    </source>
</evidence>
<dbReference type="SUPFAM" id="SSF53474">
    <property type="entry name" value="alpha/beta-Hydrolases"/>
    <property type="match status" value="1"/>
</dbReference>
<accession>A0A167C815</accession>
<evidence type="ECO:0000313" key="2">
    <source>
        <dbReference type="EMBL" id="ANB11339.1"/>
    </source>
</evidence>
<dbReference type="Gene3D" id="3.40.50.1820">
    <property type="entry name" value="alpha/beta hydrolase"/>
    <property type="match status" value="1"/>
</dbReference>
<dbReference type="OrthoDB" id="2498029at2759"/>
<protein>
    <recommendedName>
        <fullName evidence="1">AB hydrolase-1 domain-containing protein</fullName>
    </recommendedName>
</protein>
<dbReference type="RefSeq" id="XP_018733816.1">
    <property type="nucleotide sequence ID" value="XM_018881203.1"/>
</dbReference>
<dbReference type="Pfam" id="PF00561">
    <property type="entry name" value="Abhydrolase_1"/>
    <property type="match status" value="1"/>
</dbReference>
<name>A0A167C815_9ASCO</name>
<feature type="domain" description="AB hydrolase-1" evidence="1">
    <location>
        <begin position="26"/>
        <end position="274"/>
    </location>
</feature>
<dbReference type="Proteomes" id="UP000189580">
    <property type="component" value="Chromosome c"/>
</dbReference>
<evidence type="ECO:0000259" key="1">
    <source>
        <dbReference type="Pfam" id="PF00561"/>
    </source>
</evidence>
<keyword evidence="3" id="KW-1185">Reference proteome</keyword>
<reference evidence="2 3" key="1">
    <citation type="submission" date="2016-02" db="EMBL/GenBank/DDBJ databases">
        <title>Complete genome sequence and transcriptome regulation of the pentose utilising yeast Sugiyamaella lignohabitans.</title>
        <authorList>
            <person name="Bellasio M."/>
            <person name="Peymann A."/>
            <person name="Valli M."/>
            <person name="Sipitzky M."/>
            <person name="Graf A."/>
            <person name="Sauer M."/>
            <person name="Marx H."/>
            <person name="Mattanovich D."/>
        </authorList>
    </citation>
    <scope>NUCLEOTIDE SEQUENCE [LARGE SCALE GENOMIC DNA]</scope>
    <source>
        <strain evidence="2 3">CBS 10342</strain>
    </source>
</reference>
<dbReference type="AlphaFoldDB" id="A0A167C815"/>
<dbReference type="InterPro" id="IPR029058">
    <property type="entry name" value="AB_hydrolase_fold"/>
</dbReference>
<gene>
    <name evidence="2" type="ORF">AWJ20_4144</name>
</gene>
<sequence>MTTQFVTASDGIKLNVTTWGNADKVPVVLVHGYPDSHMVWLPLIAELEDNYYVIAYDVRGHGKSEVPKAVKDYKLDQLARDLKAVVDTLIPDQKFHLVGHDWGSVQSWHSVTTDPLKGRIASYTSISGPSLDHTSFWIKDSIRSLSWARIRNVFLQWKASWYILVFQIPYVAEWFWKRLMYPNFQKHLEKNEGVALSASPTRFQDGLNGLSLYRANILSRRPRPTRELYAHCPVQVVVLTKDRYITQPMLETLPKWVNHLYRRELDEKHWAILVQPKVVAGYIDEFVAAVDSNRLDTLNSLKWN</sequence>
<dbReference type="KEGG" id="slb:AWJ20_4144"/>
<organism evidence="2 3">
    <name type="scientific">Sugiyamaella lignohabitans</name>
    <dbReference type="NCBI Taxonomy" id="796027"/>
    <lineage>
        <taxon>Eukaryota</taxon>
        <taxon>Fungi</taxon>
        <taxon>Dikarya</taxon>
        <taxon>Ascomycota</taxon>
        <taxon>Saccharomycotina</taxon>
        <taxon>Dipodascomycetes</taxon>
        <taxon>Dipodascales</taxon>
        <taxon>Trichomonascaceae</taxon>
        <taxon>Sugiyamaella</taxon>
    </lineage>
</organism>
<dbReference type="PANTHER" id="PTHR43329">
    <property type="entry name" value="EPOXIDE HYDROLASE"/>
    <property type="match status" value="1"/>
</dbReference>